<accession>A0A1X7KTU2</accession>
<evidence type="ECO:0000313" key="3">
    <source>
        <dbReference type="Proteomes" id="UP000192980"/>
    </source>
</evidence>
<keyword evidence="2" id="KW-0378">Hydrolase</keyword>
<keyword evidence="2" id="KW-0255">Endonuclease</keyword>
<keyword evidence="3" id="KW-1185">Reference proteome</keyword>
<sequence length="333" mass="37731">MIERESNAICRFRQDNPPSSEVSLKTNSPIVKPARENLQSLQEKLRDIFTRYREIDLSFDYSKGSANYPYVLHVSILPPGQKVSNGIYVVICFDKLGRGALVGAAKSKTTPQNLDTIFRKTSNKDILQIDVDGKSSKTHYNNTFANPKEFYFSLDDDESLLAHIATSLDLVLYKLGFINGDKLTLPLQVKGEGLDAPFDSKNIEDARKKITTQINARQGQSIFRKELLEAYGARCAISGCNIQSLLEAAHILPYRGTHTNHIQNGIILRADLHTLFDLDLIKIDPSTYTVLLDHSIKNSEYSIYENKKILLPRITDFHPCKEALNWRLMENRL</sequence>
<keyword evidence="2" id="KW-0540">Nuclease</keyword>
<reference evidence="2 3" key="1">
    <citation type="submission" date="2017-04" db="EMBL/GenBank/DDBJ databases">
        <authorList>
            <person name="Afonso C.L."/>
            <person name="Miller P.J."/>
            <person name="Scott M.A."/>
            <person name="Spackman E."/>
            <person name="Goraichik I."/>
            <person name="Dimitrov K.M."/>
            <person name="Suarez D.L."/>
            <person name="Swayne D.E."/>
        </authorList>
    </citation>
    <scope>NUCLEOTIDE SEQUENCE [LARGE SCALE GENOMIC DNA]</scope>
    <source>
        <strain evidence="2 3">DSM 22418</strain>
    </source>
</reference>
<feature type="domain" description="HNH nuclease" evidence="1">
    <location>
        <begin position="235"/>
        <end position="283"/>
    </location>
</feature>
<dbReference type="OrthoDB" id="67788at2"/>
<organism evidence="2 3">
    <name type="scientific">Sphingobacterium psychroaquaticum</name>
    <dbReference type="NCBI Taxonomy" id="561061"/>
    <lineage>
        <taxon>Bacteria</taxon>
        <taxon>Pseudomonadati</taxon>
        <taxon>Bacteroidota</taxon>
        <taxon>Sphingobacteriia</taxon>
        <taxon>Sphingobacteriales</taxon>
        <taxon>Sphingobacteriaceae</taxon>
        <taxon>Sphingobacterium</taxon>
    </lineage>
</organism>
<dbReference type="InterPro" id="IPR003615">
    <property type="entry name" value="HNH_nuc"/>
</dbReference>
<proteinExistence type="predicted"/>
<protein>
    <submittedName>
        <fullName evidence="2">HNH endonuclease</fullName>
    </submittedName>
</protein>
<name>A0A1X7KTU2_9SPHI</name>
<dbReference type="EMBL" id="FXAU01000006">
    <property type="protein sequence ID" value="SMG44680.1"/>
    <property type="molecule type" value="Genomic_DNA"/>
</dbReference>
<dbReference type="Pfam" id="PF13391">
    <property type="entry name" value="HNH_2"/>
    <property type="match status" value="1"/>
</dbReference>
<gene>
    <name evidence="2" type="ORF">SAMN05660862_3198</name>
</gene>
<dbReference type="Proteomes" id="UP000192980">
    <property type="component" value="Unassembled WGS sequence"/>
</dbReference>
<evidence type="ECO:0000313" key="2">
    <source>
        <dbReference type="EMBL" id="SMG44680.1"/>
    </source>
</evidence>
<dbReference type="AlphaFoldDB" id="A0A1X7KTU2"/>
<dbReference type="RefSeq" id="WP_085473891.1">
    <property type="nucleotide sequence ID" value="NZ_FXAU01000006.1"/>
</dbReference>
<dbReference type="GO" id="GO:0004519">
    <property type="term" value="F:endonuclease activity"/>
    <property type="evidence" value="ECO:0007669"/>
    <property type="project" value="UniProtKB-KW"/>
</dbReference>
<evidence type="ECO:0000259" key="1">
    <source>
        <dbReference type="Pfam" id="PF13391"/>
    </source>
</evidence>